<evidence type="ECO:0000259" key="2">
    <source>
        <dbReference type="Pfam" id="PF13280"/>
    </source>
</evidence>
<dbReference type="Pfam" id="PF13280">
    <property type="entry name" value="WYL"/>
    <property type="match status" value="1"/>
</dbReference>
<dbReference type="EMBL" id="VFSV01000014">
    <property type="protein sequence ID" value="TRD20611.1"/>
    <property type="molecule type" value="Genomic_DNA"/>
</dbReference>
<feature type="domain" description="WYL" evidence="2">
    <location>
        <begin position="87"/>
        <end position="127"/>
    </location>
</feature>
<evidence type="ECO:0000313" key="4">
    <source>
        <dbReference type="Proteomes" id="UP000318590"/>
    </source>
</evidence>
<dbReference type="AlphaFoldDB" id="A0A547Q2M6"/>
<evidence type="ECO:0000256" key="1">
    <source>
        <dbReference type="SAM" id="MobiDB-lite"/>
    </source>
</evidence>
<proteinExistence type="predicted"/>
<dbReference type="OrthoDB" id="9807255at2"/>
<dbReference type="InterPro" id="IPR026881">
    <property type="entry name" value="WYL_dom"/>
</dbReference>
<comment type="caution">
    <text evidence="3">The sequence shown here is derived from an EMBL/GenBank/DDBJ whole genome shotgun (WGS) entry which is preliminary data.</text>
</comment>
<evidence type="ECO:0000313" key="3">
    <source>
        <dbReference type="EMBL" id="TRD20611.1"/>
    </source>
</evidence>
<gene>
    <name evidence="3" type="ORF">FEV53_09945</name>
</gene>
<reference evidence="3 4" key="1">
    <citation type="submission" date="2019-06" db="EMBL/GenBank/DDBJ databases">
        <title>Paenimaribius caenipelagi gen. nov., sp. nov., isolated from a tidal flat.</title>
        <authorList>
            <person name="Yoon J.-H."/>
        </authorList>
    </citation>
    <scope>NUCLEOTIDE SEQUENCE [LARGE SCALE GENOMIC DNA]</scope>
    <source>
        <strain evidence="3 4">JBTF-M29</strain>
    </source>
</reference>
<accession>A0A547Q2M6</accession>
<protein>
    <submittedName>
        <fullName evidence="3">WYL domain-containing protein</fullName>
    </submittedName>
</protein>
<keyword evidence="4" id="KW-1185">Reference proteome</keyword>
<feature type="region of interest" description="Disordered" evidence="1">
    <location>
        <begin position="1"/>
        <end position="78"/>
    </location>
</feature>
<sequence length="162" mass="18057">MSRFAGGNDAADRLRAGCQRQQPAPSGFPTDHWSVPRISSAPAHKSVPSRPEVWTDSDAASEVGRLKRSSTPLLNGNRRGCGETHLRTRILRLLTLVFRGKVWTLIAWCGLWEDFRMFREDRMTAVTPAGRFAHAPGQSLADFYIRQACEGLDRVRPASRAP</sequence>
<name>A0A547Q2M6_9RHOB</name>
<dbReference type="Proteomes" id="UP000318590">
    <property type="component" value="Unassembled WGS sequence"/>
</dbReference>
<organism evidence="3 4">
    <name type="scientific">Palleronia caenipelagi</name>
    <dbReference type="NCBI Taxonomy" id="2489174"/>
    <lineage>
        <taxon>Bacteria</taxon>
        <taxon>Pseudomonadati</taxon>
        <taxon>Pseudomonadota</taxon>
        <taxon>Alphaproteobacteria</taxon>
        <taxon>Rhodobacterales</taxon>
        <taxon>Roseobacteraceae</taxon>
        <taxon>Palleronia</taxon>
    </lineage>
</organism>